<sequence>MILLSIHESLCFEVSSHFGIPYLFSGKQLLFFLFPY</sequence>
<name>A0A2P2N561_RHIMU</name>
<accession>A0A2P2N561</accession>
<dbReference type="AlphaFoldDB" id="A0A2P2N561"/>
<organism evidence="1">
    <name type="scientific">Rhizophora mucronata</name>
    <name type="common">Asiatic mangrove</name>
    <dbReference type="NCBI Taxonomy" id="61149"/>
    <lineage>
        <taxon>Eukaryota</taxon>
        <taxon>Viridiplantae</taxon>
        <taxon>Streptophyta</taxon>
        <taxon>Embryophyta</taxon>
        <taxon>Tracheophyta</taxon>
        <taxon>Spermatophyta</taxon>
        <taxon>Magnoliopsida</taxon>
        <taxon>eudicotyledons</taxon>
        <taxon>Gunneridae</taxon>
        <taxon>Pentapetalae</taxon>
        <taxon>rosids</taxon>
        <taxon>fabids</taxon>
        <taxon>Malpighiales</taxon>
        <taxon>Rhizophoraceae</taxon>
        <taxon>Rhizophora</taxon>
    </lineage>
</organism>
<reference evidence="1" key="1">
    <citation type="submission" date="2018-02" db="EMBL/GenBank/DDBJ databases">
        <title>Rhizophora mucronata_Transcriptome.</title>
        <authorList>
            <person name="Meera S.P."/>
            <person name="Sreeshan A."/>
            <person name="Augustine A."/>
        </authorList>
    </citation>
    <scope>NUCLEOTIDE SEQUENCE</scope>
    <source>
        <tissue evidence="1">Leaf</tissue>
    </source>
</reference>
<proteinExistence type="predicted"/>
<evidence type="ECO:0000313" key="1">
    <source>
        <dbReference type="EMBL" id="MBX37603.1"/>
    </source>
</evidence>
<protein>
    <submittedName>
        <fullName evidence="1">Uncharacterized protein</fullName>
    </submittedName>
</protein>
<dbReference type="EMBL" id="GGEC01057119">
    <property type="protein sequence ID" value="MBX37603.1"/>
    <property type="molecule type" value="Transcribed_RNA"/>
</dbReference>